<dbReference type="EMBL" id="PFDY01000065">
    <property type="protein sequence ID" value="PJE58700.1"/>
    <property type="molecule type" value="Genomic_DNA"/>
</dbReference>
<dbReference type="AlphaFoldDB" id="A0A2M8KFL1"/>
<dbReference type="Pfam" id="PF18962">
    <property type="entry name" value="Por_Secre_tail"/>
    <property type="match status" value="1"/>
</dbReference>
<gene>
    <name evidence="2" type="ORF">COU83_02490</name>
</gene>
<dbReference type="InterPro" id="IPR026444">
    <property type="entry name" value="Secre_tail"/>
</dbReference>
<dbReference type="Gene3D" id="2.60.40.4070">
    <property type="match status" value="1"/>
</dbReference>
<name>A0A2M8KFL1_9BACT</name>
<dbReference type="Proteomes" id="UP000231347">
    <property type="component" value="Unassembled WGS sequence"/>
</dbReference>
<evidence type="ECO:0000313" key="2">
    <source>
        <dbReference type="EMBL" id="PJE58700.1"/>
    </source>
</evidence>
<accession>A0A2M8KFL1</accession>
<evidence type="ECO:0000259" key="1">
    <source>
        <dbReference type="Pfam" id="PF18962"/>
    </source>
</evidence>
<feature type="domain" description="Secretion system C-terminal sorting" evidence="1">
    <location>
        <begin position="58"/>
        <end position="144"/>
    </location>
</feature>
<proteinExistence type="predicted"/>
<reference evidence="3" key="1">
    <citation type="submission" date="2017-09" db="EMBL/GenBank/DDBJ databases">
        <title>Depth-based differentiation of microbial function through sediment-hosted aquifers and enrichment of novel symbionts in the deep terrestrial subsurface.</title>
        <authorList>
            <person name="Probst A.J."/>
            <person name="Ladd B."/>
            <person name="Jarett J.K."/>
            <person name="Geller-Mcgrath D.E."/>
            <person name="Sieber C.M.K."/>
            <person name="Emerson J.B."/>
            <person name="Anantharaman K."/>
            <person name="Thomas B.C."/>
            <person name="Malmstrom R."/>
            <person name="Stieglmeier M."/>
            <person name="Klingl A."/>
            <person name="Woyke T."/>
            <person name="Ryan C.M."/>
            <person name="Banfield J.F."/>
        </authorList>
    </citation>
    <scope>NUCLEOTIDE SEQUENCE [LARGE SCALE GENOMIC DNA]</scope>
</reference>
<comment type="caution">
    <text evidence="2">The sequence shown here is derived from an EMBL/GenBank/DDBJ whole genome shotgun (WGS) entry which is preliminary data.</text>
</comment>
<dbReference type="NCBIfam" id="TIGR04183">
    <property type="entry name" value="Por_Secre_tail"/>
    <property type="match status" value="1"/>
</dbReference>
<protein>
    <recommendedName>
        <fullName evidence="1">Secretion system C-terminal sorting domain-containing protein</fullName>
    </recommendedName>
</protein>
<organism evidence="2 3">
    <name type="scientific">Candidatus Portnoybacteria bacterium CG10_big_fil_rev_8_21_14_0_10_40_22</name>
    <dbReference type="NCBI Taxonomy" id="1974814"/>
    <lineage>
        <taxon>Bacteria</taxon>
        <taxon>Candidatus Portnoyibacteriota</taxon>
    </lineage>
</organism>
<sequence length="146" mass="16278">MLCLIKDVSLFPGLNLITVIAYDNSPNHNSKIGVLAVNCPTQAEINQGLNMTASFQNYPNPFNPETWIPYQLSESSNVVVSIYDMRGCLVKKLDIGYQETGKYVDKNKAAYWDGRNDVGELVSIGVYFYNIQAGAFTAIKKMVIQK</sequence>
<evidence type="ECO:0000313" key="3">
    <source>
        <dbReference type="Proteomes" id="UP000231347"/>
    </source>
</evidence>